<dbReference type="GO" id="GO:0046677">
    <property type="term" value="P:response to antibiotic"/>
    <property type="evidence" value="ECO:0007669"/>
    <property type="project" value="InterPro"/>
</dbReference>
<keyword evidence="3 5" id="KW-0238">DNA-binding</keyword>
<dbReference type="InterPro" id="IPR001647">
    <property type="entry name" value="HTH_TetR"/>
</dbReference>
<dbReference type="PANTHER" id="PTHR30055">
    <property type="entry name" value="HTH-TYPE TRANSCRIPTIONAL REGULATOR RUTR"/>
    <property type="match status" value="1"/>
</dbReference>
<comment type="caution">
    <text evidence="7">The sequence shown here is derived from an EMBL/GenBank/DDBJ whole genome shotgun (WGS) entry which is preliminary data.</text>
</comment>
<evidence type="ECO:0000256" key="4">
    <source>
        <dbReference type="ARBA" id="ARBA00023163"/>
    </source>
</evidence>
<dbReference type="Pfam" id="PF00440">
    <property type="entry name" value="TetR_N"/>
    <property type="match status" value="1"/>
</dbReference>
<dbReference type="GO" id="GO:0045892">
    <property type="term" value="P:negative regulation of DNA-templated transcription"/>
    <property type="evidence" value="ECO:0007669"/>
    <property type="project" value="InterPro"/>
</dbReference>
<protein>
    <submittedName>
        <fullName evidence="7">AcrR family transcriptional regulator</fullName>
    </submittedName>
</protein>
<feature type="domain" description="HTH tetR-type" evidence="6">
    <location>
        <begin position="25"/>
        <end position="85"/>
    </location>
</feature>
<dbReference type="SUPFAM" id="SSF46689">
    <property type="entry name" value="Homeodomain-like"/>
    <property type="match status" value="1"/>
</dbReference>
<dbReference type="Gene3D" id="1.10.10.60">
    <property type="entry name" value="Homeodomain-like"/>
    <property type="match status" value="1"/>
</dbReference>
<name>A0A853BSP7_9ACTN</name>
<evidence type="ECO:0000259" key="6">
    <source>
        <dbReference type="PROSITE" id="PS50977"/>
    </source>
</evidence>
<keyword evidence="2" id="KW-0805">Transcription regulation</keyword>
<dbReference type="InterPro" id="IPR009057">
    <property type="entry name" value="Homeodomain-like_sf"/>
</dbReference>
<evidence type="ECO:0000256" key="1">
    <source>
        <dbReference type="ARBA" id="ARBA00022491"/>
    </source>
</evidence>
<evidence type="ECO:0000256" key="3">
    <source>
        <dbReference type="ARBA" id="ARBA00023125"/>
    </source>
</evidence>
<dbReference type="AlphaFoldDB" id="A0A853BSP7"/>
<evidence type="ECO:0000256" key="5">
    <source>
        <dbReference type="PROSITE-ProRule" id="PRU00335"/>
    </source>
</evidence>
<feature type="DNA-binding region" description="H-T-H motif" evidence="5">
    <location>
        <begin position="48"/>
        <end position="67"/>
    </location>
</feature>
<dbReference type="PRINTS" id="PR00400">
    <property type="entry name" value="TETREPRESSOR"/>
</dbReference>
<keyword evidence="8" id="KW-1185">Reference proteome</keyword>
<dbReference type="RefSeq" id="WP_179769554.1">
    <property type="nucleotide sequence ID" value="NZ_JACCFO010000001.1"/>
</dbReference>
<dbReference type="EMBL" id="JACCFO010000001">
    <property type="protein sequence ID" value="NYI98398.1"/>
    <property type="molecule type" value="Genomic_DNA"/>
</dbReference>
<organism evidence="7 8">
    <name type="scientific">Streptomonospora nanhaiensis</name>
    <dbReference type="NCBI Taxonomy" id="1323731"/>
    <lineage>
        <taxon>Bacteria</taxon>
        <taxon>Bacillati</taxon>
        <taxon>Actinomycetota</taxon>
        <taxon>Actinomycetes</taxon>
        <taxon>Streptosporangiales</taxon>
        <taxon>Nocardiopsidaceae</taxon>
        <taxon>Streptomonospora</taxon>
    </lineage>
</organism>
<dbReference type="InterPro" id="IPR036271">
    <property type="entry name" value="Tet_transcr_reg_TetR-rel_C_sf"/>
</dbReference>
<dbReference type="PROSITE" id="PS50977">
    <property type="entry name" value="HTH_TETR_2"/>
    <property type="match status" value="1"/>
</dbReference>
<gene>
    <name evidence="7" type="ORF">HNR12_004675</name>
</gene>
<sequence>MSDRANDPDEGVELLWRQRRGQGHGLDVERIVAAAIEVADAEGLPGLSMRKVAERLGFTTMSLYRHVPGRERLVDLMRDAVLARLPAPPGQGSWRERLEAHARLDWELRRRHLWLAEARGTRRLPGPGAVAHYEGVLAILAETGLAPSEVVAAADLLGGFIDAEALTLVEAARAEDDSGLTHEEWWSGRDSLYDRLGAYPTITALWEAGGWDHPEDRFAFGLARILDGIELLITRNRDETRDDSCRMCGRPLDQPASGRRRTYCSRACRQRAYRRGRSG</sequence>
<dbReference type="InterPro" id="IPR003012">
    <property type="entry name" value="Tet_transcr_reg_TetR"/>
</dbReference>
<dbReference type="PANTHER" id="PTHR30055:SF151">
    <property type="entry name" value="TRANSCRIPTIONAL REGULATORY PROTEIN"/>
    <property type="match status" value="1"/>
</dbReference>
<reference evidence="7 8" key="1">
    <citation type="submission" date="2020-07" db="EMBL/GenBank/DDBJ databases">
        <title>Sequencing the genomes of 1000 actinobacteria strains.</title>
        <authorList>
            <person name="Klenk H.-P."/>
        </authorList>
    </citation>
    <scope>NUCLEOTIDE SEQUENCE [LARGE SCALE GENOMIC DNA]</scope>
    <source>
        <strain evidence="7 8">DSM 45927</strain>
    </source>
</reference>
<dbReference type="Pfam" id="PF02909">
    <property type="entry name" value="TetR_C_1"/>
    <property type="match status" value="1"/>
</dbReference>
<proteinExistence type="predicted"/>
<dbReference type="InterPro" id="IPR004111">
    <property type="entry name" value="Repressor_TetR_C"/>
</dbReference>
<accession>A0A853BSP7</accession>
<dbReference type="InterPro" id="IPR050109">
    <property type="entry name" value="HTH-type_TetR-like_transc_reg"/>
</dbReference>
<dbReference type="Proteomes" id="UP000575985">
    <property type="component" value="Unassembled WGS sequence"/>
</dbReference>
<dbReference type="GO" id="GO:0000976">
    <property type="term" value="F:transcription cis-regulatory region binding"/>
    <property type="evidence" value="ECO:0007669"/>
    <property type="project" value="TreeGrafter"/>
</dbReference>
<evidence type="ECO:0000256" key="2">
    <source>
        <dbReference type="ARBA" id="ARBA00023015"/>
    </source>
</evidence>
<dbReference type="Gene3D" id="1.10.357.10">
    <property type="entry name" value="Tetracycline Repressor, domain 2"/>
    <property type="match status" value="1"/>
</dbReference>
<evidence type="ECO:0000313" key="8">
    <source>
        <dbReference type="Proteomes" id="UP000575985"/>
    </source>
</evidence>
<keyword evidence="1" id="KW-0678">Repressor</keyword>
<keyword evidence="4" id="KW-0804">Transcription</keyword>
<evidence type="ECO:0000313" key="7">
    <source>
        <dbReference type="EMBL" id="NYI98398.1"/>
    </source>
</evidence>
<dbReference type="GO" id="GO:0003700">
    <property type="term" value="F:DNA-binding transcription factor activity"/>
    <property type="evidence" value="ECO:0007669"/>
    <property type="project" value="TreeGrafter"/>
</dbReference>
<dbReference type="SUPFAM" id="SSF48498">
    <property type="entry name" value="Tetracyclin repressor-like, C-terminal domain"/>
    <property type="match status" value="1"/>
</dbReference>